<name>A0A3M7CKH8_HORWE</name>
<dbReference type="Gene3D" id="3.40.50.300">
    <property type="entry name" value="P-loop containing nucleotide triphosphate hydrolases"/>
    <property type="match status" value="1"/>
</dbReference>
<reference evidence="3 4" key="1">
    <citation type="journal article" date="2018" name="BMC Genomics">
        <title>Genomic evidence for intraspecific hybridization in a clonal and extremely halotolerant yeast.</title>
        <authorList>
            <person name="Gostincar C."/>
            <person name="Stajich J.E."/>
            <person name="Zupancic J."/>
            <person name="Zalar P."/>
            <person name="Gunde-Cimerman N."/>
        </authorList>
    </citation>
    <scope>NUCLEOTIDE SEQUENCE [LARGE SCALE GENOMIC DNA]</scope>
    <source>
        <strain evidence="3 4">EXF-151</strain>
    </source>
</reference>
<dbReference type="VEuPathDB" id="FungiDB:BTJ68_12228"/>
<evidence type="ECO:0000256" key="1">
    <source>
        <dbReference type="SAM" id="MobiDB-lite"/>
    </source>
</evidence>
<evidence type="ECO:0000259" key="2">
    <source>
        <dbReference type="Pfam" id="PF24564"/>
    </source>
</evidence>
<proteinExistence type="predicted"/>
<dbReference type="Proteomes" id="UP000270230">
    <property type="component" value="Unassembled WGS sequence"/>
</dbReference>
<dbReference type="OrthoDB" id="3598281at2759"/>
<dbReference type="SUPFAM" id="SSF52540">
    <property type="entry name" value="P-loop containing nucleoside triphosphate hydrolases"/>
    <property type="match status" value="1"/>
</dbReference>
<feature type="region of interest" description="Disordered" evidence="1">
    <location>
        <begin position="1"/>
        <end position="58"/>
    </location>
</feature>
<evidence type="ECO:0000313" key="3">
    <source>
        <dbReference type="EMBL" id="RMY52598.1"/>
    </source>
</evidence>
<dbReference type="InterPro" id="IPR027417">
    <property type="entry name" value="P-loop_NTPase"/>
</dbReference>
<feature type="domain" description="DUF7605" evidence="2">
    <location>
        <begin position="640"/>
        <end position="813"/>
    </location>
</feature>
<protein>
    <recommendedName>
        <fullName evidence="2">DUF7605 domain-containing protein</fullName>
    </recommendedName>
</protein>
<dbReference type="PANTHER" id="PTHR36681:SF3">
    <property type="entry name" value="NUCLEAR GTPASE, GERMINAL CENTER-ASSOCIATED, TANDEM DUPLICATE 3"/>
    <property type="match status" value="1"/>
</dbReference>
<dbReference type="PANTHER" id="PTHR36681">
    <property type="entry name" value="NUCLEAR GTPASE, GERMINAL CENTER-ASSOCIATED, TANDEM DUPLICATE 3"/>
    <property type="match status" value="1"/>
</dbReference>
<evidence type="ECO:0000313" key="4">
    <source>
        <dbReference type="Proteomes" id="UP000270230"/>
    </source>
</evidence>
<feature type="compositionally biased region" description="Basic and acidic residues" evidence="1">
    <location>
        <begin position="12"/>
        <end position="24"/>
    </location>
</feature>
<organism evidence="3 4">
    <name type="scientific">Hortaea werneckii</name>
    <name type="common">Black yeast</name>
    <name type="synonym">Cladosporium werneckii</name>
    <dbReference type="NCBI Taxonomy" id="91943"/>
    <lineage>
        <taxon>Eukaryota</taxon>
        <taxon>Fungi</taxon>
        <taxon>Dikarya</taxon>
        <taxon>Ascomycota</taxon>
        <taxon>Pezizomycotina</taxon>
        <taxon>Dothideomycetes</taxon>
        <taxon>Dothideomycetidae</taxon>
        <taxon>Mycosphaerellales</taxon>
        <taxon>Teratosphaeriaceae</taxon>
        <taxon>Hortaea</taxon>
    </lineage>
</organism>
<dbReference type="EMBL" id="QWIN01000388">
    <property type="protein sequence ID" value="RMY52598.1"/>
    <property type="molecule type" value="Genomic_DNA"/>
</dbReference>
<accession>A0A3M7CKH8</accession>
<dbReference type="InterPro" id="IPR056024">
    <property type="entry name" value="DUF7605"/>
</dbReference>
<sequence length="901" mass="101173">MAEAAPKKRKLHQESEDSFVRPDPQDDVFAPSVSPNLPDDSSTRSFTQATMNDDGHEQDVNYSDWREQLPTHPAFNSKVESMESEALNHLLGLRIILQANAIGSKNLQDLSESATSAIQQGPGPKITVACLGDAGSGKSSTINSLTGIPGLAVANAAGESCTKVIMLYTHELPLQSNNFAAEIRYCDPETRKKLLEEQLRAYNRYTHEYDKEWEDWQQMEYENACQTAVKIFRSLFCDKPEFASTDAGREFLEQAYNRNDDSALGVMEEWCGTLLADMMTEDGATLRFEADTVDDLNARLSPYVSEHHDFKKPALCHLINTVTTGARESRILQYLTLADLPGTSDVDQVRAAIAHVFRQQCDALLVFGPMARCVDDPSAERNIATNAELFGINMALVVTRSDDGVDDALAQSMCKNGQSVGDYFSTGTQIKQIDGQLAHIKRQIEKKMAVKRQENMDSPSAGSTLQELLIQQSELNGERRQHRQKQLEILVHARNTHTTNLLKRSKQRFLRPDEQLTVHCVSNTHYIAHLHDTEPEGTLLDVNATGIPALRAWLLEIAAPSLLLAMEEQIGKCSTFVHGVAMWAHSAPKKRKAGILEVARAPEVRWPGITENTLRSIESKTEMSLFSPLQTRLRATVEAALRHCDALLTTWNPSTQRAFILKGGKHSTKLQRQPTCWNERFMSFQTKEVLDPNWSKTKEGVQYELEVMVGKLIDELNQVPKELEEMEFMPAAQMANVTGIITQYIRRIRRAHVLRLKSHDKELGNIKQNASFDVPTAYFTQAMRPMYEKCRNMRGTGSTTRMMNEMADHLAGKDRRPDPFTAMHDSLRSNLSRANNRVVSKLQSDVAGLLHQLVRRFDAVEHETPEEKTARQTIMPALATALADVERIDKHLKALKEDSNV</sequence>
<gene>
    <name evidence="3" type="ORF">D0865_05704</name>
</gene>
<dbReference type="Pfam" id="PF24564">
    <property type="entry name" value="DUF7605"/>
    <property type="match status" value="1"/>
</dbReference>
<comment type="caution">
    <text evidence="3">The sequence shown here is derived from an EMBL/GenBank/DDBJ whole genome shotgun (WGS) entry which is preliminary data.</text>
</comment>
<dbReference type="AlphaFoldDB" id="A0A3M7CKH8"/>
<feature type="compositionally biased region" description="Polar residues" evidence="1">
    <location>
        <begin position="33"/>
        <end position="51"/>
    </location>
</feature>